<organism evidence="1 2">
    <name type="scientific">Henosepilachna vigintioctopunctata</name>
    <dbReference type="NCBI Taxonomy" id="420089"/>
    <lineage>
        <taxon>Eukaryota</taxon>
        <taxon>Metazoa</taxon>
        <taxon>Ecdysozoa</taxon>
        <taxon>Arthropoda</taxon>
        <taxon>Hexapoda</taxon>
        <taxon>Insecta</taxon>
        <taxon>Pterygota</taxon>
        <taxon>Neoptera</taxon>
        <taxon>Endopterygota</taxon>
        <taxon>Coleoptera</taxon>
        <taxon>Polyphaga</taxon>
        <taxon>Cucujiformia</taxon>
        <taxon>Coccinelloidea</taxon>
        <taxon>Coccinellidae</taxon>
        <taxon>Epilachninae</taxon>
        <taxon>Epilachnini</taxon>
        <taxon>Henosepilachna</taxon>
    </lineage>
</organism>
<gene>
    <name evidence="1" type="ORF">WA026_014437</name>
</gene>
<proteinExistence type="predicted"/>
<reference evidence="1 2" key="1">
    <citation type="submission" date="2023-03" db="EMBL/GenBank/DDBJ databases">
        <title>Genome insight into feeding habits of ladybird beetles.</title>
        <authorList>
            <person name="Li H.-S."/>
            <person name="Huang Y.-H."/>
            <person name="Pang H."/>
        </authorList>
    </citation>
    <scope>NUCLEOTIDE SEQUENCE [LARGE SCALE GENOMIC DNA]</scope>
    <source>
        <strain evidence="1">SYSU_2023b</strain>
        <tissue evidence="1">Whole body</tissue>
    </source>
</reference>
<sequence>MGKNCVLEVPSNAPFEYQFEKKMTVKAERIAKNEIQRLRNIAKAKDIIIPRFGILKSTSTNLQTVAKSSTASVGKFQEKLLHEKEARGIATITPGASSRKRKLPPVSGDEKKNKFEYCRFNFA</sequence>
<keyword evidence="2" id="KW-1185">Reference proteome</keyword>
<dbReference type="AlphaFoldDB" id="A0AAW1UK67"/>
<accession>A0AAW1UK67</accession>
<evidence type="ECO:0000313" key="1">
    <source>
        <dbReference type="EMBL" id="KAK9881094.1"/>
    </source>
</evidence>
<evidence type="ECO:0000313" key="2">
    <source>
        <dbReference type="Proteomes" id="UP001431783"/>
    </source>
</evidence>
<name>A0AAW1UK67_9CUCU</name>
<dbReference type="EMBL" id="JARQZJ010000067">
    <property type="protein sequence ID" value="KAK9881094.1"/>
    <property type="molecule type" value="Genomic_DNA"/>
</dbReference>
<protein>
    <submittedName>
        <fullName evidence="1">Uncharacterized protein</fullName>
    </submittedName>
</protein>
<comment type="caution">
    <text evidence="1">The sequence shown here is derived from an EMBL/GenBank/DDBJ whole genome shotgun (WGS) entry which is preliminary data.</text>
</comment>
<dbReference type="Proteomes" id="UP001431783">
    <property type="component" value="Unassembled WGS sequence"/>
</dbReference>